<name>A0A1E7FXZ1_9STRA</name>
<evidence type="ECO:0000256" key="1">
    <source>
        <dbReference type="SAM" id="MobiDB-lite"/>
    </source>
</evidence>
<accession>A0A1E7FXZ1</accession>
<dbReference type="OrthoDB" id="408788at2759"/>
<dbReference type="AlphaFoldDB" id="A0A1E7FXZ1"/>
<dbReference type="EMBL" id="KV784353">
    <property type="protein sequence ID" value="OEU23006.1"/>
    <property type="molecule type" value="Genomic_DNA"/>
</dbReference>
<dbReference type="InParanoid" id="A0A1E7FXZ1"/>
<evidence type="ECO:0000313" key="2">
    <source>
        <dbReference type="EMBL" id="OEU23006.1"/>
    </source>
</evidence>
<proteinExistence type="predicted"/>
<reference evidence="2 3" key="1">
    <citation type="submission" date="2016-09" db="EMBL/GenBank/DDBJ databases">
        <title>Extensive genetic diversity and differential bi-allelic expression allows diatom success in the polar Southern Ocean.</title>
        <authorList>
            <consortium name="DOE Joint Genome Institute"/>
            <person name="Mock T."/>
            <person name="Otillar R.P."/>
            <person name="Strauss J."/>
            <person name="Dupont C."/>
            <person name="Frickenhaus S."/>
            <person name="Maumus F."/>
            <person name="Mcmullan M."/>
            <person name="Sanges R."/>
            <person name="Schmutz J."/>
            <person name="Toseland A."/>
            <person name="Valas R."/>
            <person name="Veluchamy A."/>
            <person name="Ward B.J."/>
            <person name="Allen A."/>
            <person name="Barry K."/>
            <person name="Falciatore A."/>
            <person name="Ferrante M."/>
            <person name="Fortunato A.E."/>
            <person name="Gloeckner G."/>
            <person name="Gruber A."/>
            <person name="Hipkin R."/>
            <person name="Janech M."/>
            <person name="Kroth P."/>
            <person name="Leese F."/>
            <person name="Lindquist E."/>
            <person name="Lyon B.R."/>
            <person name="Martin J."/>
            <person name="Mayer C."/>
            <person name="Parker M."/>
            <person name="Quesneville H."/>
            <person name="Raymond J."/>
            <person name="Uhlig C."/>
            <person name="Valentin K.U."/>
            <person name="Worden A.Z."/>
            <person name="Armbrust E.V."/>
            <person name="Bowler C."/>
            <person name="Green B."/>
            <person name="Moulton V."/>
            <person name="Van Oosterhout C."/>
            <person name="Grigoriev I."/>
        </authorList>
    </citation>
    <scope>NUCLEOTIDE SEQUENCE [LARGE SCALE GENOMIC DNA]</scope>
    <source>
        <strain evidence="2 3">CCMP1102</strain>
    </source>
</reference>
<dbReference type="KEGG" id="fcy:FRACYDRAFT_233170"/>
<feature type="region of interest" description="Disordered" evidence="1">
    <location>
        <begin position="18"/>
        <end position="43"/>
    </location>
</feature>
<dbReference type="Proteomes" id="UP000095751">
    <property type="component" value="Unassembled WGS sequence"/>
</dbReference>
<organism evidence="2 3">
    <name type="scientific">Fragilariopsis cylindrus CCMP1102</name>
    <dbReference type="NCBI Taxonomy" id="635003"/>
    <lineage>
        <taxon>Eukaryota</taxon>
        <taxon>Sar</taxon>
        <taxon>Stramenopiles</taxon>
        <taxon>Ochrophyta</taxon>
        <taxon>Bacillariophyta</taxon>
        <taxon>Bacillariophyceae</taxon>
        <taxon>Bacillariophycidae</taxon>
        <taxon>Bacillariales</taxon>
        <taxon>Bacillariaceae</taxon>
        <taxon>Fragilariopsis</taxon>
    </lineage>
</organism>
<gene>
    <name evidence="2" type="ORF">FRACYDRAFT_233170</name>
</gene>
<sequence>MTDEQKKRRIIVHNNTNAGSITDTATSSAAPVVTDNDNDNDQSNDVYYVKPEDRRLEIRNRQAPSHSNLEFARALGHLRVIYRAYHDDDDDNNEDDFAVDVDGFININSNDSNGSNTKEKEINFNKDVVLILEVNDGGDNESNNNNDNDDDADVVVSKEFLRGWKNYVENSSPIDWKVLMLSSFFHNDDNNNENNNNNNTADKLFQIHASKIYRQGMGDLWISWSPFYVGGMRAYLITRNGMKSVLDNTGYGDNDIIDYNNINVKDLFDDNVGFPDDAIIDTSNTIGNASSSTRTRQLGLAEHLLFCSFTGSVYTSTFPRAVENKKMRHIKNTSDIAATTVATSSIITTATNNNNNRTQSSTVDLDYPNHHHHRYNINRYSNYTILVITTMRIKNLNNIERDANWIRADADTLLKVHNNNDISKNVVSWKIRVAVTEEALLDPVKLYLTNTTDLVSQYGIHFDFAVSDKIFNKFVWISEHIPNMVNYNKVVIKDFDQRIAGMPWRMFMDRANDTLIAAPLRETVKDSLLQNRFEKVGEVPLVQAKAWMGGLWNTAKRKKGDDLDVRGNIKLSSLWQITQFSNARSLELPFLEQYFVMMDGKFASWYFSTVLTELFLGQPVDWGVDIMWCAAAKSYDPNRTSCVLVTVTSVHEDTKSIGWKHNEQYQQYGMNIASRSRKQFPQWYNYKNYVHCFGCSSQRNMESIESKCNISQGEDMKDEEEPIRCVLNDF</sequence>
<evidence type="ECO:0000313" key="3">
    <source>
        <dbReference type="Proteomes" id="UP000095751"/>
    </source>
</evidence>
<feature type="compositionally biased region" description="Polar residues" evidence="1">
    <location>
        <begin position="18"/>
        <end position="29"/>
    </location>
</feature>
<keyword evidence="3" id="KW-1185">Reference proteome</keyword>
<protein>
    <submittedName>
        <fullName evidence="2">Uncharacterized protein</fullName>
    </submittedName>
</protein>